<keyword evidence="3" id="KW-1185">Reference proteome</keyword>
<dbReference type="InterPro" id="IPR040378">
    <property type="entry name" value="BASL"/>
</dbReference>
<evidence type="ECO:0000313" key="3">
    <source>
        <dbReference type="Proteomes" id="UP001604277"/>
    </source>
</evidence>
<accession>A0ABD1WAA6</accession>
<reference evidence="3" key="1">
    <citation type="submission" date="2024-07" db="EMBL/GenBank/DDBJ databases">
        <title>Two chromosome-level genome assemblies of Korean endemic species Abeliophyllum distichum and Forsythia ovata (Oleaceae).</title>
        <authorList>
            <person name="Jang H."/>
        </authorList>
    </citation>
    <scope>NUCLEOTIDE SEQUENCE [LARGE SCALE GENOMIC DNA]</scope>
</reference>
<evidence type="ECO:0000313" key="2">
    <source>
        <dbReference type="EMBL" id="KAL2546594.1"/>
    </source>
</evidence>
<proteinExistence type="predicted"/>
<evidence type="ECO:0000256" key="1">
    <source>
        <dbReference type="SAM" id="MobiDB-lite"/>
    </source>
</evidence>
<name>A0ABD1WAA6_9LAMI</name>
<gene>
    <name evidence="2" type="ORF">Fot_15827</name>
</gene>
<feature type="region of interest" description="Disordered" evidence="1">
    <location>
        <begin position="1"/>
        <end position="25"/>
    </location>
</feature>
<dbReference type="EMBL" id="JBFOLJ010000004">
    <property type="protein sequence ID" value="KAL2546594.1"/>
    <property type="molecule type" value="Genomic_DNA"/>
</dbReference>
<sequence>MEMPDGETKGHGSSSHHSRKETNLNPRELLIWDSDHSKPFEFNDGVFDTAKPKVMMKENQNGTLYHSNSLGRETNPLVFIAKDIYHLNGHGKETAPLEFEAKTGDEPWNSDFVDAFAKDNEYGNLNSPEKEEWNGVPSDHVRDADPLNSDTEDNGKLGNSPELERTVIVERFTRGHDNDPRDSDLPCIAASDFFETGTNIYTDKNITVCELPELVVCYKEINYNAIKDICVDEGMPTEDKVLTESIKDDYITAKGGVDKEVLILGGLTSLSLENTKDNACNDYGTKEDGRDKSLLPIGPKYASDISFVKDTVQKCDLEDSMDFCEPNDDACAKIEKDVPEEVDSKLPMQNFGTRSFLRSFLNSLNSDGNEIAQPSDQIPSADAISGSQTALSTNKEPNKNVQAGKLLYNSKVDCGSITFNFNSPKPGAAGSMDGCAKNVDAQSVKSEDACCRSDNLSEASPVQCTSNKLENNGNAHEQCINLQDSNSTSPDGQVQLVSIKDKNTQNVHDQAVETHDVFKDEVGKCGSVPVTNQVRCDEGESSFSEAGLITFSGPIAYSGSLSLRSDTSAASARSFAFPVLQSEWNSSPVRMAKPDRRHFRRRRSWRSGLLCCRF</sequence>
<feature type="region of interest" description="Disordered" evidence="1">
    <location>
        <begin position="120"/>
        <end position="161"/>
    </location>
</feature>
<dbReference type="AlphaFoldDB" id="A0ABD1WAA6"/>
<feature type="compositionally biased region" description="Basic and acidic residues" evidence="1">
    <location>
        <begin position="1"/>
        <end position="10"/>
    </location>
</feature>
<dbReference type="Proteomes" id="UP001604277">
    <property type="component" value="Unassembled WGS sequence"/>
</dbReference>
<feature type="region of interest" description="Disordered" evidence="1">
    <location>
        <begin position="374"/>
        <end position="398"/>
    </location>
</feature>
<dbReference type="PANTHER" id="PTHR33914">
    <property type="entry name" value="18S PRE-RIBOSOMAL ASSEMBLY PROTEIN GAR2-LIKE PROTEIN"/>
    <property type="match status" value="1"/>
</dbReference>
<dbReference type="PANTHER" id="PTHR33914:SF2">
    <property type="entry name" value="OS02G0582100 PROTEIN"/>
    <property type="match status" value="1"/>
</dbReference>
<protein>
    <submittedName>
        <fullName evidence="2">Uncharacterized protein</fullName>
    </submittedName>
</protein>
<feature type="compositionally biased region" description="Basic and acidic residues" evidence="1">
    <location>
        <begin position="128"/>
        <end position="145"/>
    </location>
</feature>
<comment type="caution">
    <text evidence="2">The sequence shown here is derived from an EMBL/GenBank/DDBJ whole genome shotgun (WGS) entry which is preliminary data.</text>
</comment>
<organism evidence="2 3">
    <name type="scientific">Forsythia ovata</name>
    <dbReference type="NCBI Taxonomy" id="205694"/>
    <lineage>
        <taxon>Eukaryota</taxon>
        <taxon>Viridiplantae</taxon>
        <taxon>Streptophyta</taxon>
        <taxon>Embryophyta</taxon>
        <taxon>Tracheophyta</taxon>
        <taxon>Spermatophyta</taxon>
        <taxon>Magnoliopsida</taxon>
        <taxon>eudicotyledons</taxon>
        <taxon>Gunneridae</taxon>
        <taxon>Pentapetalae</taxon>
        <taxon>asterids</taxon>
        <taxon>lamiids</taxon>
        <taxon>Lamiales</taxon>
        <taxon>Oleaceae</taxon>
        <taxon>Forsythieae</taxon>
        <taxon>Forsythia</taxon>
    </lineage>
</organism>
<feature type="compositionally biased region" description="Polar residues" evidence="1">
    <location>
        <begin position="385"/>
        <end position="398"/>
    </location>
</feature>